<dbReference type="VEuPathDB" id="FungiDB:PV07_12594"/>
<keyword evidence="2" id="KW-1185">Reference proteome</keyword>
<evidence type="ECO:0000313" key="2">
    <source>
        <dbReference type="Proteomes" id="UP000054466"/>
    </source>
</evidence>
<reference evidence="1 2" key="1">
    <citation type="submission" date="2015-01" db="EMBL/GenBank/DDBJ databases">
        <title>The Genome Sequence of Cladophialophora immunda CBS83496.</title>
        <authorList>
            <consortium name="The Broad Institute Genomics Platform"/>
            <person name="Cuomo C."/>
            <person name="de Hoog S."/>
            <person name="Gorbushina A."/>
            <person name="Stielow B."/>
            <person name="Teixiera M."/>
            <person name="Abouelleil A."/>
            <person name="Chapman S.B."/>
            <person name="Priest M."/>
            <person name="Young S.K."/>
            <person name="Wortman J."/>
            <person name="Nusbaum C."/>
            <person name="Birren B."/>
        </authorList>
    </citation>
    <scope>NUCLEOTIDE SEQUENCE [LARGE SCALE GENOMIC DNA]</scope>
    <source>
        <strain evidence="1 2">CBS 83496</strain>
    </source>
</reference>
<dbReference type="Proteomes" id="UP000054466">
    <property type="component" value="Unassembled WGS sequence"/>
</dbReference>
<proteinExistence type="predicted"/>
<sequence length="146" mass="14991">MALGQSSSVLALNMSFTLLGRQLANFGSLGWTLIPDGEPRTLVEAGERSTDVSTVTATSSSVVLSTTFSSPATTATTASGYLPIVQKWRSAGGLPTLTPDSQREANALKTSTDSVSGLQHELNPGTTAQVLAPGGADDFENVYVGG</sequence>
<protein>
    <submittedName>
        <fullName evidence="1">Uncharacterized protein</fullName>
    </submittedName>
</protein>
<gene>
    <name evidence="1" type="ORF">PV07_12594</name>
</gene>
<organism evidence="1 2">
    <name type="scientific">Cladophialophora immunda</name>
    <dbReference type="NCBI Taxonomy" id="569365"/>
    <lineage>
        <taxon>Eukaryota</taxon>
        <taxon>Fungi</taxon>
        <taxon>Dikarya</taxon>
        <taxon>Ascomycota</taxon>
        <taxon>Pezizomycotina</taxon>
        <taxon>Eurotiomycetes</taxon>
        <taxon>Chaetothyriomycetidae</taxon>
        <taxon>Chaetothyriales</taxon>
        <taxon>Herpotrichiellaceae</taxon>
        <taxon>Cladophialophora</taxon>
    </lineage>
</organism>
<dbReference type="GeneID" id="27351788"/>
<evidence type="ECO:0000313" key="1">
    <source>
        <dbReference type="EMBL" id="KIW22009.1"/>
    </source>
</evidence>
<dbReference type="AlphaFoldDB" id="A0A0D2CES2"/>
<name>A0A0D2CES2_9EURO</name>
<dbReference type="OrthoDB" id="5350391at2759"/>
<dbReference type="RefSeq" id="XP_016242225.1">
    <property type="nucleotide sequence ID" value="XM_016400134.1"/>
</dbReference>
<dbReference type="HOGENOM" id="CLU_1777236_0_0_1"/>
<accession>A0A0D2CES2</accession>
<dbReference type="EMBL" id="KN847060">
    <property type="protein sequence ID" value="KIW22009.1"/>
    <property type="molecule type" value="Genomic_DNA"/>
</dbReference>